<evidence type="ECO:0000313" key="8">
    <source>
        <dbReference type="EMBL" id="OIQ97700.1"/>
    </source>
</evidence>
<reference evidence="8" key="1">
    <citation type="submission" date="2016-10" db="EMBL/GenBank/DDBJ databases">
        <title>Sequence of Gallionella enrichment culture.</title>
        <authorList>
            <person name="Poehlein A."/>
            <person name="Muehling M."/>
            <person name="Daniel R."/>
        </authorList>
    </citation>
    <scope>NUCLEOTIDE SEQUENCE</scope>
</reference>
<keyword evidence="1" id="KW-0813">Transport</keyword>
<keyword evidence="6" id="KW-0812">Transmembrane</keyword>
<dbReference type="AlphaFoldDB" id="A0A1J5S064"/>
<organism evidence="8">
    <name type="scientific">mine drainage metagenome</name>
    <dbReference type="NCBI Taxonomy" id="410659"/>
    <lineage>
        <taxon>unclassified sequences</taxon>
        <taxon>metagenomes</taxon>
        <taxon>ecological metagenomes</taxon>
    </lineage>
</organism>
<keyword evidence="5" id="KW-0408">Iron</keyword>
<evidence type="ECO:0000256" key="3">
    <source>
        <dbReference type="ARBA" id="ARBA00022723"/>
    </source>
</evidence>
<dbReference type="GO" id="GO:0009055">
    <property type="term" value="F:electron transfer activity"/>
    <property type="evidence" value="ECO:0007669"/>
    <property type="project" value="InterPro"/>
</dbReference>
<feature type="domain" description="Cytochrome c" evidence="7">
    <location>
        <begin position="81"/>
        <end position="160"/>
    </location>
</feature>
<dbReference type="InterPro" id="IPR036909">
    <property type="entry name" value="Cyt_c-like_dom_sf"/>
</dbReference>
<protein>
    <submittedName>
        <fullName evidence="8">Cytochrome c-555</fullName>
    </submittedName>
</protein>
<evidence type="ECO:0000256" key="5">
    <source>
        <dbReference type="ARBA" id="ARBA00023004"/>
    </source>
</evidence>
<evidence type="ECO:0000256" key="2">
    <source>
        <dbReference type="ARBA" id="ARBA00022617"/>
    </source>
</evidence>
<dbReference type="PRINTS" id="PR00607">
    <property type="entry name" value="CYTCHROMECIE"/>
</dbReference>
<keyword evidence="3" id="KW-0479">Metal-binding</keyword>
<keyword evidence="6" id="KW-0472">Membrane</keyword>
<evidence type="ECO:0000256" key="4">
    <source>
        <dbReference type="ARBA" id="ARBA00022982"/>
    </source>
</evidence>
<keyword evidence="2" id="KW-0349">Heme</keyword>
<dbReference type="InterPro" id="IPR002323">
    <property type="entry name" value="Cyt_CIE"/>
</dbReference>
<dbReference type="PANTHER" id="PTHR40942">
    <property type="match status" value="1"/>
</dbReference>
<evidence type="ECO:0000259" key="7">
    <source>
        <dbReference type="PROSITE" id="PS51007"/>
    </source>
</evidence>
<comment type="caution">
    <text evidence="8">The sequence shown here is derived from an EMBL/GenBank/DDBJ whole genome shotgun (WGS) entry which is preliminary data.</text>
</comment>
<gene>
    <name evidence="8" type="ORF">GALL_203200</name>
</gene>
<dbReference type="Gene3D" id="1.10.760.10">
    <property type="entry name" value="Cytochrome c-like domain"/>
    <property type="match status" value="1"/>
</dbReference>
<proteinExistence type="predicted"/>
<accession>A0A1J5S064</accession>
<keyword evidence="4" id="KW-0249">Electron transport</keyword>
<keyword evidence="6" id="KW-1133">Transmembrane helix</keyword>
<sequence>MAEHQPTNDGKSQSNVQSTVLLAVSALLFLIFLITLASNLIPSLVLSNQATGDDAAVDARIQPVAKVELASSAASGAGAAKAPRTGEELVNSVCSACHGTGAAGSPKIGDKAAWAPRIAKGLDALVKSATAGKNAMPPKGGSDASELELTRAIVYMADKSGANFKSK</sequence>
<dbReference type="EMBL" id="MLJW01000129">
    <property type="protein sequence ID" value="OIQ97700.1"/>
    <property type="molecule type" value="Genomic_DNA"/>
</dbReference>
<dbReference type="PANTHER" id="PTHR40942:SF4">
    <property type="entry name" value="CYTOCHROME C5"/>
    <property type="match status" value="1"/>
</dbReference>
<dbReference type="PROSITE" id="PS51007">
    <property type="entry name" value="CYTC"/>
    <property type="match status" value="1"/>
</dbReference>
<feature type="transmembrane region" description="Helical" evidence="6">
    <location>
        <begin position="20"/>
        <end position="41"/>
    </location>
</feature>
<evidence type="ECO:0000256" key="1">
    <source>
        <dbReference type="ARBA" id="ARBA00022448"/>
    </source>
</evidence>
<dbReference type="InterPro" id="IPR009056">
    <property type="entry name" value="Cyt_c-like_dom"/>
</dbReference>
<dbReference type="SUPFAM" id="SSF46626">
    <property type="entry name" value="Cytochrome c"/>
    <property type="match status" value="1"/>
</dbReference>
<dbReference type="GO" id="GO:0005506">
    <property type="term" value="F:iron ion binding"/>
    <property type="evidence" value="ECO:0007669"/>
    <property type="project" value="InterPro"/>
</dbReference>
<dbReference type="Pfam" id="PF13442">
    <property type="entry name" value="Cytochrome_CBB3"/>
    <property type="match status" value="1"/>
</dbReference>
<dbReference type="GO" id="GO:0020037">
    <property type="term" value="F:heme binding"/>
    <property type="evidence" value="ECO:0007669"/>
    <property type="project" value="InterPro"/>
</dbReference>
<name>A0A1J5S064_9ZZZZ</name>
<evidence type="ECO:0000256" key="6">
    <source>
        <dbReference type="SAM" id="Phobius"/>
    </source>
</evidence>